<keyword evidence="4" id="KW-1185">Reference proteome</keyword>
<dbReference type="Gene3D" id="2.40.50.140">
    <property type="entry name" value="Nucleic acid-binding proteins"/>
    <property type="match status" value="1"/>
</dbReference>
<keyword evidence="3" id="KW-0436">Ligase</keyword>
<evidence type="ECO:0000313" key="3">
    <source>
        <dbReference type="EMBL" id="MBP1855059.1"/>
    </source>
</evidence>
<comment type="caution">
    <text evidence="3">The sequence shown here is derived from an EMBL/GenBank/DDBJ whole genome shotgun (WGS) entry which is preliminary data.</text>
</comment>
<dbReference type="GO" id="GO:0016874">
    <property type="term" value="F:ligase activity"/>
    <property type="evidence" value="ECO:0007669"/>
    <property type="project" value="UniProtKB-KW"/>
</dbReference>
<gene>
    <name evidence="3" type="ORF">J2Z43_001452</name>
</gene>
<dbReference type="InterPro" id="IPR012340">
    <property type="entry name" value="NA-bd_OB-fold"/>
</dbReference>
<proteinExistence type="predicted"/>
<sequence>MTSLVIAQYNDNNELIYKGHVTLGVSLRKLDQYKYKKASDPPIKYVPSGSNNEDAIWIEPTLVATVEYMPNDRGSLRQPVLKGFREDKSPNECRE</sequence>
<dbReference type="Proteomes" id="UP000767291">
    <property type="component" value="Unassembled WGS sequence"/>
</dbReference>
<evidence type="ECO:0000313" key="4">
    <source>
        <dbReference type="Proteomes" id="UP000767291"/>
    </source>
</evidence>
<name>A0ABS4EAT9_9FIRM</name>
<evidence type="ECO:0000256" key="1">
    <source>
        <dbReference type="ARBA" id="ARBA00012727"/>
    </source>
</evidence>
<dbReference type="RefSeq" id="WP_209456537.1">
    <property type="nucleotide sequence ID" value="NZ_BAAACS010000002.1"/>
</dbReference>
<dbReference type="EMBL" id="JAGGJX010000002">
    <property type="protein sequence ID" value="MBP1855059.1"/>
    <property type="molecule type" value="Genomic_DNA"/>
</dbReference>
<protein>
    <recommendedName>
        <fullName evidence="1">DNA ligase (ATP)</fullName>
        <ecNumber evidence="1">6.5.1.1</ecNumber>
    </recommendedName>
</protein>
<feature type="domain" description="DNA ligase ATP-dependent C-terminal" evidence="2">
    <location>
        <begin position="2"/>
        <end position="88"/>
    </location>
</feature>
<dbReference type="EC" id="6.5.1.1" evidence="1"/>
<organism evidence="3 4">
    <name type="scientific">Metaclostridioides mangenotii</name>
    <dbReference type="NCBI Taxonomy" id="1540"/>
    <lineage>
        <taxon>Bacteria</taxon>
        <taxon>Bacillati</taxon>
        <taxon>Bacillota</taxon>
        <taxon>Clostridia</taxon>
        <taxon>Peptostreptococcales</taxon>
        <taxon>Peptostreptococcaceae</taxon>
        <taxon>Metaclostridioides</taxon>
    </lineage>
</organism>
<accession>A0ABS4EAT9</accession>
<dbReference type="Pfam" id="PF04679">
    <property type="entry name" value="DNA_ligase_A_C"/>
    <property type="match status" value="1"/>
</dbReference>
<dbReference type="SUPFAM" id="SSF50249">
    <property type="entry name" value="Nucleic acid-binding proteins"/>
    <property type="match status" value="1"/>
</dbReference>
<reference evidence="3 4" key="1">
    <citation type="submission" date="2021-03" db="EMBL/GenBank/DDBJ databases">
        <title>Genomic Encyclopedia of Type Strains, Phase IV (KMG-IV): sequencing the most valuable type-strain genomes for metagenomic binning, comparative biology and taxonomic classification.</title>
        <authorList>
            <person name="Goeker M."/>
        </authorList>
    </citation>
    <scope>NUCLEOTIDE SEQUENCE [LARGE SCALE GENOMIC DNA]</scope>
    <source>
        <strain evidence="3 4">DSM 1289</strain>
    </source>
</reference>
<dbReference type="InterPro" id="IPR012309">
    <property type="entry name" value="DNA_ligase_ATP-dep_C"/>
</dbReference>
<evidence type="ECO:0000259" key="2">
    <source>
        <dbReference type="Pfam" id="PF04679"/>
    </source>
</evidence>